<dbReference type="InterPro" id="IPR023606">
    <property type="entry name" value="CoA-Trfase_III_dom_1_sf"/>
</dbReference>
<organism evidence="2 3">
    <name type="scientific">Nostocoides vanveenii</name>
    <dbReference type="NCBI Taxonomy" id="330835"/>
    <lineage>
        <taxon>Bacteria</taxon>
        <taxon>Bacillati</taxon>
        <taxon>Actinomycetota</taxon>
        <taxon>Actinomycetes</taxon>
        <taxon>Micrococcales</taxon>
        <taxon>Intrasporangiaceae</taxon>
        <taxon>Nostocoides</taxon>
    </lineage>
</organism>
<keyword evidence="3" id="KW-1185">Reference proteome</keyword>
<keyword evidence="1" id="KW-0808">Transferase</keyword>
<dbReference type="Proteomes" id="UP001501475">
    <property type="component" value="Unassembled WGS sequence"/>
</dbReference>
<gene>
    <name evidence="2" type="ORF">GCM10009810_26840</name>
</gene>
<dbReference type="SUPFAM" id="SSF89796">
    <property type="entry name" value="CoA-transferase family III (CaiB/BaiF)"/>
    <property type="match status" value="1"/>
</dbReference>
<reference evidence="2 3" key="1">
    <citation type="journal article" date="2019" name="Int. J. Syst. Evol. Microbiol.">
        <title>The Global Catalogue of Microorganisms (GCM) 10K type strain sequencing project: providing services to taxonomists for standard genome sequencing and annotation.</title>
        <authorList>
            <consortium name="The Broad Institute Genomics Platform"/>
            <consortium name="The Broad Institute Genome Sequencing Center for Infectious Disease"/>
            <person name="Wu L."/>
            <person name="Ma J."/>
        </authorList>
    </citation>
    <scope>NUCLEOTIDE SEQUENCE [LARGE SCALE GENOMIC DNA]</scope>
    <source>
        <strain evidence="2 3">JCM 15591</strain>
    </source>
</reference>
<dbReference type="PANTHER" id="PTHR48207:SF3">
    <property type="entry name" value="SUCCINATE--HYDROXYMETHYLGLUTARATE COA-TRANSFERASE"/>
    <property type="match status" value="1"/>
</dbReference>
<dbReference type="Pfam" id="PF02515">
    <property type="entry name" value="CoA_transf_3"/>
    <property type="match status" value="1"/>
</dbReference>
<dbReference type="Gene3D" id="3.30.1540.10">
    <property type="entry name" value="formyl-coa transferase, domain 3"/>
    <property type="match status" value="1"/>
</dbReference>
<dbReference type="EMBL" id="BAAAPN010000057">
    <property type="protein sequence ID" value="GAA1766662.1"/>
    <property type="molecule type" value="Genomic_DNA"/>
</dbReference>
<evidence type="ECO:0000313" key="2">
    <source>
        <dbReference type="EMBL" id="GAA1766662.1"/>
    </source>
</evidence>
<dbReference type="RefSeq" id="WP_324387328.1">
    <property type="nucleotide sequence ID" value="NZ_BAAAPN010000057.1"/>
</dbReference>
<dbReference type="InterPro" id="IPR003673">
    <property type="entry name" value="CoA-Trfase_fam_III"/>
</dbReference>
<dbReference type="PANTHER" id="PTHR48207">
    <property type="entry name" value="SUCCINATE--HYDROXYMETHYLGLUTARATE COA-TRANSFERASE"/>
    <property type="match status" value="1"/>
</dbReference>
<protein>
    <submittedName>
        <fullName evidence="2">CaiB/BaiF CoA-transferase family protein</fullName>
    </submittedName>
</protein>
<accession>A0ABN2KWF6</accession>
<evidence type="ECO:0000313" key="3">
    <source>
        <dbReference type="Proteomes" id="UP001501475"/>
    </source>
</evidence>
<comment type="caution">
    <text evidence="2">The sequence shown here is derived from an EMBL/GenBank/DDBJ whole genome shotgun (WGS) entry which is preliminary data.</text>
</comment>
<name>A0ABN2KWF6_9MICO</name>
<dbReference type="InterPro" id="IPR050483">
    <property type="entry name" value="CoA-transferase_III_domain"/>
</dbReference>
<sequence>MRRPLTGLLVADFSRVLAGPLATMYLADLGATVVKVERPGRGDDTRAWGPPWTENSSSYFEALNRGKLSVAWDLNDPADLAKARELARRADVLVENFMTGTLARFGLGYAAVRTSNPGIVYASITGFGSGAGASLPGYDFVAQAFGGLMSITGEQGGAPQKVGVALVDVLTGKDATIGILAALQQRAVSGAGEHIEVNLVSSLLGSLVNQASAFLTTGVAPAAMGNAHPSIAPYEPLQCADLPLAVACGNDGQFVRLTGALGIPALADDPRFATNADRVANRESLVAALEAQLTTEPAAHWEQRLRAAGVAAAPVNDIGTAFAQARDLGLTPTFSVGDDHPEQVRNPILFSGNALDDATPPPGVGEHTLLVEDWLASSDPRPTLDQPTRSLA</sequence>
<evidence type="ECO:0000256" key="1">
    <source>
        <dbReference type="ARBA" id="ARBA00022679"/>
    </source>
</evidence>
<dbReference type="Gene3D" id="3.40.50.10540">
    <property type="entry name" value="Crotonobetainyl-coa:carnitine coa-transferase, domain 1"/>
    <property type="match status" value="1"/>
</dbReference>
<proteinExistence type="predicted"/>
<dbReference type="InterPro" id="IPR044855">
    <property type="entry name" value="CoA-Trfase_III_dom3_sf"/>
</dbReference>